<keyword evidence="7 8" id="KW-0413">Isomerase</keyword>
<dbReference type="AlphaFoldDB" id="A0A6L3ZJ21"/>
<sequence>MEFKERKLKGVFEITLNPIRDHRGFFMRSYDVKEFEAHGIHREWKQENHSKSIHTGVVRGMHFQLPPHSETKMIRCIAGAVWDVFVDLRLGSPTFGQWDAVELTPENGKQVYIPRGFGHGFCTLKPNSEVVYKVDNFYNKEAERGILWSDPDIGIDWPLNGVEPTLSDKDKNNLTLAQFVEEYKGIEL</sequence>
<dbReference type="CDD" id="cd00438">
    <property type="entry name" value="cupin_RmlC"/>
    <property type="match status" value="1"/>
</dbReference>
<evidence type="ECO:0000313" key="8">
    <source>
        <dbReference type="EMBL" id="KAB2817599.1"/>
    </source>
</evidence>
<evidence type="ECO:0000256" key="3">
    <source>
        <dbReference type="ARBA" id="ARBA00012098"/>
    </source>
</evidence>
<organism evidence="8 9">
    <name type="scientific">Phaeocystidibacter marisrubri</name>
    <dbReference type="NCBI Taxonomy" id="1577780"/>
    <lineage>
        <taxon>Bacteria</taxon>
        <taxon>Pseudomonadati</taxon>
        <taxon>Bacteroidota</taxon>
        <taxon>Flavobacteriia</taxon>
        <taxon>Flavobacteriales</taxon>
        <taxon>Phaeocystidibacteraceae</taxon>
        <taxon>Phaeocystidibacter</taxon>
    </lineage>
</organism>
<proteinExistence type="inferred from homology"/>
<dbReference type="RefSeq" id="WP_151692267.1">
    <property type="nucleotide sequence ID" value="NZ_BMGX01000002.1"/>
</dbReference>
<comment type="function">
    <text evidence="2 7">Catalyzes the epimerization of the C3' and C5'positions of dTDP-6-deoxy-D-xylo-4-hexulose, forming dTDP-6-deoxy-L-lyxo-4-hexulose.</text>
</comment>
<dbReference type="EMBL" id="WBVQ01000001">
    <property type="protein sequence ID" value="KAB2817599.1"/>
    <property type="molecule type" value="Genomic_DNA"/>
</dbReference>
<gene>
    <name evidence="8" type="primary">rfbC</name>
    <name evidence="8" type="ORF">F8C82_04140</name>
</gene>
<dbReference type="GO" id="GO:0019305">
    <property type="term" value="P:dTDP-rhamnose biosynthetic process"/>
    <property type="evidence" value="ECO:0007669"/>
    <property type="project" value="UniProtKB-UniRule"/>
</dbReference>
<dbReference type="EC" id="5.1.3.13" evidence="3 7"/>
<evidence type="ECO:0000256" key="4">
    <source>
        <dbReference type="ARBA" id="ARBA00019595"/>
    </source>
</evidence>
<evidence type="ECO:0000313" key="9">
    <source>
        <dbReference type="Proteomes" id="UP000484164"/>
    </source>
</evidence>
<dbReference type="Gene3D" id="2.60.120.10">
    <property type="entry name" value="Jelly Rolls"/>
    <property type="match status" value="1"/>
</dbReference>
<dbReference type="InterPro" id="IPR011051">
    <property type="entry name" value="RmlC_Cupin_sf"/>
</dbReference>
<dbReference type="GO" id="GO:0008830">
    <property type="term" value="F:dTDP-4-dehydrorhamnose 3,5-epimerase activity"/>
    <property type="evidence" value="ECO:0007669"/>
    <property type="project" value="UniProtKB-UniRule"/>
</dbReference>
<comment type="similarity">
    <text evidence="7">Belongs to the dTDP-4-dehydrorhamnose 3,5-epimerase family.</text>
</comment>
<comment type="catalytic activity">
    <reaction evidence="1 7">
        <text>dTDP-4-dehydro-6-deoxy-alpha-D-glucose = dTDP-4-dehydro-beta-L-rhamnose</text>
        <dbReference type="Rhea" id="RHEA:16969"/>
        <dbReference type="ChEBI" id="CHEBI:57649"/>
        <dbReference type="ChEBI" id="CHEBI:62830"/>
        <dbReference type="EC" id="5.1.3.13"/>
    </reaction>
</comment>
<dbReference type="SUPFAM" id="SSF51182">
    <property type="entry name" value="RmlC-like cupins"/>
    <property type="match status" value="1"/>
</dbReference>
<evidence type="ECO:0000256" key="1">
    <source>
        <dbReference type="ARBA" id="ARBA00001298"/>
    </source>
</evidence>
<feature type="active site" description="Proton donor" evidence="5">
    <location>
        <position position="132"/>
    </location>
</feature>
<dbReference type="GO" id="GO:0005829">
    <property type="term" value="C:cytosol"/>
    <property type="evidence" value="ECO:0007669"/>
    <property type="project" value="TreeGrafter"/>
</dbReference>
<name>A0A6L3ZJ21_9FLAO</name>
<accession>A0A6L3ZJ21</accession>
<reference evidence="8 9" key="1">
    <citation type="submission" date="2019-10" db="EMBL/GenBank/DDBJ databases">
        <title>Genome sequence of Phaeocystidibacter marisrubri JCM30614 (type strain).</title>
        <authorList>
            <person name="Bowman J.P."/>
        </authorList>
    </citation>
    <scope>NUCLEOTIDE SEQUENCE [LARGE SCALE GENOMIC DNA]</scope>
    <source>
        <strain evidence="8 9">JCM 30614</strain>
    </source>
</reference>
<evidence type="ECO:0000256" key="7">
    <source>
        <dbReference type="RuleBase" id="RU364069"/>
    </source>
</evidence>
<dbReference type="Proteomes" id="UP000484164">
    <property type="component" value="Unassembled WGS sequence"/>
</dbReference>
<evidence type="ECO:0000256" key="6">
    <source>
        <dbReference type="PIRSR" id="PIRSR600888-3"/>
    </source>
</evidence>
<evidence type="ECO:0000256" key="2">
    <source>
        <dbReference type="ARBA" id="ARBA00001997"/>
    </source>
</evidence>
<dbReference type="NCBIfam" id="TIGR01221">
    <property type="entry name" value="rmlC"/>
    <property type="match status" value="1"/>
</dbReference>
<feature type="active site" description="Proton acceptor" evidence="5">
    <location>
        <position position="62"/>
    </location>
</feature>
<dbReference type="UniPathway" id="UPA00124"/>
<dbReference type="Pfam" id="PF00908">
    <property type="entry name" value="dTDP_sugar_isom"/>
    <property type="match status" value="1"/>
</dbReference>
<comment type="caution">
    <text evidence="8">The sequence shown here is derived from an EMBL/GenBank/DDBJ whole genome shotgun (WGS) entry which is preliminary data.</text>
</comment>
<protein>
    <recommendedName>
        <fullName evidence="4 7">dTDP-4-dehydrorhamnose 3,5-epimerase</fullName>
        <ecNumber evidence="3 7">5.1.3.13</ecNumber>
    </recommendedName>
    <alternativeName>
        <fullName evidence="7">Thymidine diphospho-4-keto-rhamnose 3,5-epimerase</fullName>
    </alternativeName>
</protein>
<comment type="subunit">
    <text evidence="7">Homodimer.</text>
</comment>
<evidence type="ECO:0000256" key="5">
    <source>
        <dbReference type="PIRSR" id="PIRSR600888-1"/>
    </source>
</evidence>
<comment type="pathway">
    <text evidence="7">Carbohydrate biosynthesis; dTDP-L-rhamnose biosynthesis.</text>
</comment>
<dbReference type="InterPro" id="IPR000888">
    <property type="entry name" value="RmlC-like"/>
</dbReference>
<dbReference type="PANTHER" id="PTHR21047:SF2">
    <property type="entry name" value="THYMIDINE DIPHOSPHO-4-KETO-RHAMNOSE 3,5-EPIMERASE"/>
    <property type="match status" value="1"/>
</dbReference>
<dbReference type="PANTHER" id="PTHR21047">
    <property type="entry name" value="DTDP-6-DEOXY-D-GLUCOSE-3,5 EPIMERASE"/>
    <property type="match status" value="1"/>
</dbReference>
<dbReference type="GO" id="GO:0000271">
    <property type="term" value="P:polysaccharide biosynthetic process"/>
    <property type="evidence" value="ECO:0007669"/>
    <property type="project" value="TreeGrafter"/>
</dbReference>
<keyword evidence="9" id="KW-1185">Reference proteome</keyword>
<dbReference type="OrthoDB" id="9800680at2"/>
<dbReference type="InterPro" id="IPR014710">
    <property type="entry name" value="RmlC-like_jellyroll"/>
</dbReference>
<feature type="site" description="Participates in a stacking interaction with the thymidine ring of dTDP-4-oxo-6-deoxyglucose" evidence="6">
    <location>
        <position position="138"/>
    </location>
</feature>